<dbReference type="InterPro" id="IPR051332">
    <property type="entry name" value="Fosfomycin_Res_Enzymes"/>
</dbReference>
<sequence>MTITHAAIYTQNLKKLEEFYCRWFGGKAGPEYENPSKGFSSRFISFESGARLELMHSRNLNETVRREFTAGYAHLAFSTESEREVDNLTARMKEEGVPVVSGPRRTGDGYYESCVLDPDGNRVEITAG</sequence>
<dbReference type="InterPro" id="IPR004360">
    <property type="entry name" value="Glyas_Fos-R_dOase_dom"/>
</dbReference>
<name>A0A6N8HYK5_9FIRM</name>
<reference evidence="2 4" key="1">
    <citation type="submission" date="2019-09" db="EMBL/GenBank/DDBJ databases">
        <title>Genome sequence of Clostridium sp. EA1.</title>
        <authorList>
            <person name="Poehlein A."/>
            <person name="Bengelsdorf F.R."/>
            <person name="Daniel R."/>
        </authorList>
    </citation>
    <scope>NUCLEOTIDE SEQUENCE [LARGE SCALE GENOMIC DNA]</scope>
    <source>
        <strain evidence="2 4">EA1</strain>
    </source>
</reference>
<evidence type="ECO:0000313" key="3">
    <source>
        <dbReference type="EMBL" id="QNK39448.1"/>
    </source>
</evidence>
<dbReference type="AlphaFoldDB" id="A0A6N8HYK5"/>
<dbReference type="InterPro" id="IPR029068">
    <property type="entry name" value="Glyas_Bleomycin-R_OHBP_Dase"/>
</dbReference>
<dbReference type="PROSITE" id="PS51819">
    <property type="entry name" value="VOC"/>
    <property type="match status" value="1"/>
</dbReference>
<gene>
    <name evidence="2" type="ORF">CAFE_16350</name>
    <name evidence="3" type="ORF">HCR03_11885</name>
</gene>
<dbReference type="Gene3D" id="3.10.180.10">
    <property type="entry name" value="2,3-Dihydroxybiphenyl 1,2-Dioxygenase, domain 1"/>
    <property type="match status" value="1"/>
</dbReference>
<dbReference type="KEGG" id="cfem:HCR03_11885"/>
<reference evidence="3 5" key="2">
    <citation type="submission" date="2020-08" db="EMBL/GenBank/DDBJ databases">
        <title>The isolate Caproiciproducens sp. 7D4C2 produces n-caproate at mildly acidic conditions from hexoses: genome and rBOX comparison with related strains and chain-elongating bacteria.</title>
        <authorList>
            <person name="Esquivel-Elizondo S."/>
            <person name="Bagci C."/>
            <person name="Temovska M."/>
            <person name="Jeon B.S."/>
            <person name="Bessarab I."/>
            <person name="Williams R.B.H."/>
            <person name="Huson D.H."/>
            <person name="Angenent L.T."/>
        </authorList>
    </citation>
    <scope>NUCLEOTIDE SEQUENCE [LARGE SCALE GENOMIC DNA]</scope>
    <source>
        <strain evidence="3 5">7D4C2</strain>
    </source>
</reference>
<evidence type="ECO:0000313" key="5">
    <source>
        <dbReference type="Proteomes" id="UP000515909"/>
    </source>
</evidence>
<dbReference type="RefSeq" id="WP_066645552.1">
    <property type="nucleotide sequence ID" value="NZ_CP060286.1"/>
</dbReference>
<keyword evidence="2" id="KW-0223">Dioxygenase</keyword>
<dbReference type="SUPFAM" id="SSF54593">
    <property type="entry name" value="Glyoxalase/Bleomycin resistance protein/Dihydroxybiphenyl dioxygenase"/>
    <property type="match status" value="1"/>
</dbReference>
<evidence type="ECO:0000313" key="4">
    <source>
        <dbReference type="Proteomes" id="UP000469440"/>
    </source>
</evidence>
<dbReference type="PANTHER" id="PTHR36113">
    <property type="entry name" value="LYASE, PUTATIVE-RELATED-RELATED"/>
    <property type="match status" value="1"/>
</dbReference>
<dbReference type="OrthoDB" id="9789012at2"/>
<keyword evidence="2" id="KW-0560">Oxidoreductase</keyword>
<dbReference type="InterPro" id="IPR037523">
    <property type="entry name" value="VOC_core"/>
</dbReference>
<accession>A0A7G8T757</accession>
<keyword evidence="4" id="KW-1185">Reference proteome</keyword>
<dbReference type="PANTHER" id="PTHR36113:SF1">
    <property type="entry name" value="GLYOXALASE_BLEOMYCIN RESISTANCE PROTEIN_DIOXYGENASE"/>
    <property type="match status" value="1"/>
</dbReference>
<dbReference type="Proteomes" id="UP000515909">
    <property type="component" value="Chromosome"/>
</dbReference>
<dbReference type="GO" id="GO:0051213">
    <property type="term" value="F:dioxygenase activity"/>
    <property type="evidence" value="ECO:0007669"/>
    <property type="project" value="UniProtKB-KW"/>
</dbReference>
<dbReference type="Pfam" id="PF00903">
    <property type="entry name" value="Glyoxalase"/>
    <property type="match status" value="1"/>
</dbReference>
<feature type="domain" description="VOC" evidence="1">
    <location>
        <begin position="2"/>
        <end position="128"/>
    </location>
</feature>
<organism evidence="2 4">
    <name type="scientific">Caproicibacter fermentans</name>
    <dbReference type="NCBI Taxonomy" id="2576756"/>
    <lineage>
        <taxon>Bacteria</taxon>
        <taxon>Bacillati</taxon>
        <taxon>Bacillota</taxon>
        <taxon>Clostridia</taxon>
        <taxon>Eubacteriales</taxon>
        <taxon>Acutalibacteraceae</taxon>
        <taxon>Caproicibacter</taxon>
    </lineage>
</organism>
<evidence type="ECO:0000313" key="2">
    <source>
        <dbReference type="EMBL" id="MVB10934.1"/>
    </source>
</evidence>
<evidence type="ECO:0000259" key="1">
    <source>
        <dbReference type="PROSITE" id="PS51819"/>
    </source>
</evidence>
<dbReference type="Proteomes" id="UP000469440">
    <property type="component" value="Unassembled WGS sequence"/>
</dbReference>
<accession>A0A6N8HYK5</accession>
<protein>
    <submittedName>
        <fullName evidence="2">Glyoxalase/Bleomycin resistance protein/Dioxygenase superfamily protein</fullName>
    </submittedName>
    <submittedName>
        <fullName evidence="3">VOC family protein</fullName>
    </submittedName>
</protein>
<proteinExistence type="predicted"/>
<dbReference type="EMBL" id="VWXL01000052">
    <property type="protein sequence ID" value="MVB10934.1"/>
    <property type="molecule type" value="Genomic_DNA"/>
</dbReference>
<dbReference type="EMBL" id="CP060286">
    <property type="protein sequence ID" value="QNK39448.1"/>
    <property type="molecule type" value="Genomic_DNA"/>
</dbReference>